<dbReference type="Proteomes" id="UP001589646">
    <property type="component" value="Unassembled WGS sequence"/>
</dbReference>
<dbReference type="EMBL" id="JBHMCE010000008">
    <property type="protein sequence ID" value="MFB9530218.1"/>
    <property type="molecule type" value="Genomic_DNA"/>
</dbReference>
<keyword evidence="4" id="KW-1185">Reference proteome</keyword>
<dbReference type="Pfam" id="PF03704">
    <property type="entry name" value="BTAD"/>
    <property type="match status" value="1"/>
</dbReference>
<comment type="caution">
    <text evidence="3">The sequence shown here is derived from an EMBL/GenBank/DDBJ whole genome shotgun (WGS) entry which is preliminary data.</text>
</comment>
<gene>
    <name evidence="3" type="ORF">ACFFRN_26760</name>
</gene>
<proteinExistence type="predicted"/>
<name>A0ABV5Q4L0_9ACTN</name>
<evidence type="ECO:0000313" key="3">
    <source>
        <dbReference type="EMBL" id="MFB9530218.1"/>
    </source>
</evidence>
<dbReference type="InterPro" id="IPR011990">
    <property type="entry name" value="TPR-like_helical_dom_sf"/>
</dbReference>
<dbReference type="SUPFAM" id="SSF52540">
    <property type="entry name" value="P-loop containing nucleoside triphosphate hydrolases"/>
    <property type="match status" value="1"/>
</dbReference>
<evidence type="ECO:0000259" key="2">
    <source>
        <dbReference type="Pfam" id="PF03704"/>
    </source>
</evidence>
<protein>
    <submittedName>
        <fullName evidence="3">BTAD domain-containing putative transcriptional regulator</fullName>
    </submittedName>
</protein>
<dbReference type="Gene3D" id="1.25.40.10">
    <property type="entry name" value="Tetratricopeptide repeat domain"/>
    <property type="match status" value="2"/>
</dbReference>
<reference evidence="3 4" key="1">
    <citation type="submission" date="2024-09" db="EMBL/GenBank/DDBJ databases">
        <authorList>
            <person name="Sun Q."/>
            <person name="Mori K."/>
        </authorList>
    </citation>
    <scope>NUCLEOTIDE SEQUENCE [LARGE SCALE GENOMIC DNA]</scope>
    <source>
        <strain evidence="3 4">JCM 3323</strain>
    </source>
</reference>
<feature type="compositionally biased region" description="Pro residues" evidence="1">
    <location>
        <begin position="68"/>
        <end position="80"/>
    </location>
</feature>
<feature type="domain" description="Bacterial transcriptional activator" evidence="2">
    <location>
        <begin position="3"/>
        <end position="54"/>
    </location>
</feature>
<accession>A0ABV5Q4L0</accession>
<organism evidence="3 4">
    <name type="scientific">Nonomuraea roseola</name>
    <dbReference type="NCBI Taxonomy" id="46179"/>
    <lineage>
        <taxon>Bacteria</taxon>
        <taxon>Bacillati</taxon>
        <taxon>Actinomycetota</taxon>
        <taxon>Actinomycetes</taxon>
        <taxon>Streptosporangiales</taxon>
        <taxon>Streptosporangiaceae</taxon>
        <taxon>Nonomuraea</taxon>
    </lineage>
</organism>
<evidence type="ECO:0000313" key="4">
    <source>
        <dbReference type="Proteomes" id="UP001589646"/>
    </source>
</evidence>
<evidence type="ECO:0000256" key="1">
    <source>
        <dbReference type="SAM" id="MobiDB-lite"/>
    </source>
</evidence>
<dbReference type="SUPFAM" id="SSF48452">
    <property type="entry name" value="TPR-like"/>
    <property type="match status" value="1"/>
</dbReference>
<dbReference type="InterPro" id="IPR005158">
    <property type="entry name" value="BTAD"/>
</dbReference>
<dbReference type="Gene3D" id="3.40.50.300">
    <property type="entry name" value="P-loop containing nucleotide triphosphate hydrolases"/>
    <property type="match status" value="1"/>
</dbReference>
<dbReference type="PANTHER" id="PTHR47691">
    <property type="entry name" value="REGULATOR-RELATED"/>
    <property type="match status" value="1"/>
</dbReference>
<sequence length="356" mass="38374">MIEHPLHERLLGQLMLALHRCGRRAVYRDVRQRLVDELEIEPGQALRRLHQQLLADEPDSPVRSAGPDSPPARPSPPPPRESAAPLAAPVAARPAELPRDVRGFVAREAELAWLEECLGGGDGVCVLSGTAGMGKTALALHWAHQAADRFPDGQLYIDLRGYDSDHEPLTAAVALTRLLASLGVDPDQAPGGFEDRLGLYRSLLARRSVLLFLDNARSAAQVLPLLPPAGAVLLADAGLHLGLTAEAEDSLNLADELIAASGLRWHSAYSSIARARLRSAVGDHEGAVRHALKGRDVSIEASYRLPELAALTELAVLERRRGEDEAAARMATQALRLCREIGHAPCEEKLAPFLQA</sequence>
<feature type="region of interest" description="Disordered" evidence="1">
    <location>
        <begin position="58"/>
        <end position="89"/>
    </location>
</feature>
<dbReference type="PANTHER" id="PTHR47691:SF3">
    <property type="entry name" value="HTH-TYPE TRANSCRIPTIONAL REGULATOR RV0890C-RELATED"/>
    <property type="match status" value="1"/>
</dbReference>
<dbReference type="RefSeq" id="WP_379479097.1">
    <property type="nucleotide sequence ID" value="NZ_JBHMCE010000008.1"/>
</dbReference>
<dbReference type="InterPro" id="IPR027417">
    <property type="entry name" value="P-loop_NTPase"/>
</dbReference>